<dbReference type="InterPro" id="IPR029033">
    <property type="entry name" value="His_PPase_superfam"/>
</dbReference>
<feature type="domain" description="HECT" evidence="8">
    <location>
        <begin position="894"/>
        <end position="1256"/>
    </location>
</feature>
<dbReference type="InterPro" id="IPR035983">
    <property type="entry name" value="Hect_E3_ubiquitin_ligase"/>
</dbReference>
<dbReference type="SMART" id="SM00119">
    <property type="entry name" value="HECTc"/>
    <property type="match status" value="1"/>
</dbReference>
<dbReference type="InterPro" id="IPR000569">
    <property type="entry name" value="HECT_dom"/>
</dbReference>
<evidence type="ECO:0000256" key="6">
    <source>
        <dbReference type="SAM" id="Coils"/>
    </source>
</evidence>
<feature type="compositionally biased region" description="Polar residues" evidence="7">
    <location>
        <begin position="229"/>
        <end position="259"/>
    </location>
</feature>
<feature type="compositionally biased region" description="Polar residues" evidence="7">
    <location>
        <begin position="362"/>
        <end position="377"/>
    </location>
</feature>
<feature type="region of interest" description="Disordered" evidence="7">
    <location>
        <begin position="130"/>
        <end position="197"/>
    </location>
</feature>
<keyword evidence="4 5" id="KW-0833">Ubl conjugation pathway</keyword>
<organism evidence="9 10">
    <name type="scientific">Trichophyton rubrum</name>
    <name type="common">Athlete's foot fungus</name>
    <name type="synonym">Epidermophyton rubrum</name>
    <dbReference type="NCBI Taxonomy" id="5551"/>
    <lineage>
        <taxon>Eukaryota</taxon>
        <taxon>Fungi</taxon>
        <taxon>Dikarya</taxon>
        <taxon>Ascomycota</taxon>
        <taxon>Pezizomycotina</taxon>
        <taxon>Eurotiomycetes</taxon>
        <taxon>Eurotiomycetidae</taxon>
        <taxon>Onygenales</taxon>
        <taxon>Arthrodermataceae</taxon>
        <taxon>Trichophyton</taxon>
    </lineage>
</organism>
<feature type="region of interest" description="Disordered" evidence="7">
    <location>
        <begin position="225"/>
        <end position="396"/>
    </location>
</feature>
<evidence type="ECO:0000313" key="9">
    <source>
        <dbReference type="EMBL" id="OAL61743.1"/>
    </source>
</evidence>
<dbReference type="EC" id="2.3.2.26" evidence="2"/>
<evidence type="ECO:0000256" key="3">
    <source>
        <dbReference type="ARBA" id="ARBA00022679"/>
    </source>
</evidence>
<dbReference type="InterPro" id="IPR032353">
    <property type="entry name" value="AZUL"/>
</dbReference>
<accession>A0A178EQM2</accession>
<evidence type="ECO:0000256" key="5">
    <source>
        <dbReference type="PROSITE-ProRule" id="PRU00104"/>
    </source>
</evidence>
<dbReference type="VEuPathDB" id="FungiDB:TERG_02832"/>
<comment type="caution">
    <text evidence="5">Lacks conserved residue(s) required for the propagation of feature annotation.</text>
</comment>
<dbReference type="EMBL" id="LHPM01000019">
    <property type="protein sequence ID" value="OAL61743.1"/>
    <property type="molecule type" value="Genomic_DNA"/>
</dbReference>
<dbReference type="GO" id="GO:0000209">
    <property type="term" value="P:protein polyubiquitination"/>
    <property type="evidence" value="ECO:0007669"/>
    <property type="project" value="InterPro"/>
</dbReference>
<reference evidence="9 10" key="1">
    <citation type="submission" date="2016-05" db="EMBL/GenBank/DDBJ databases">
        <title>Genome sequencing of Trichophyton rubrum CMCC(F)T1i isolated from hair.</title>
        <authorList>
            <person name="Zhan P."/>
            <person name="Tao Y."/>
            <person name="Liu W."/>
        </authorList>
    </citation>
    <scope>NUCLEOTIDE SEQUENCE [LARGE SCALE GENOMIC DNA]</scope>
    <source>
        <strain evidence="10">CMCC(F)T1i</strain>
    </source>
</reference>
<feature type="compositionally biased region" description="Polar residues" evidence="7">
    <location>
        <begin position="141"/>
        <end position="164"/>
    </location>
</feature>
<feature type="coiled-coil region" evidence="6">
    <location>
        <begin position="431"/>
        <end position="458"/>
    </location>
</feature>
<comment type="caution">
    <text evidence="9">The sequence shown here is derived from an EMBL/GenBank/DDBJ whole genome shotgun (WGS) entry which is preliminary data.</text>
</comment>
<dbReference type="Proteomes" id="UP000243015">
    <property type="component" value="Unassembled WGS sequence"/>
</dbReference>
<dbReference type="PANTHER" id="PTHR45700:SF8">
    <property type="entry name" value="HECT-TYPE E3 UBIQUITIN TRANSFERASE"/>
    <property type="match status" value="1"/>
</dbReference>
<keyword evidence="3" id="KW-0808">Transferase</keyword>
<keyword evidence="6" id="KW-0175">Coiled coil</keyword>
<feature type="compositionally biased region" description="Polar residues" evidence="7">
    <location>
        <begin position="273"/>
        <end position="283"/>
    </location>
</feature>
<gene>
    <name evidence="9" type="ORF">A7C99_6312</name>
</gene>
<dbReference type="PROSITE" id="PS50237">
    <property type="entry name" value="HECT"/>
    <property type="match status" value="1"/>
</dbReference>
<protein>
    <recommendedName>
        <fullName evidence="2">HECT-type E3 ubiquitin transferase</fullName>
        <ecNumber evidence="2">2.3.2.26</ecNumber>
    </recommendedName>
</protein>
<feature type="compositionally biased region" description="Basic residues" evidence="7">
    <location>
        <begin position="348"/>
        <end position="357"/>
    </location>
</feature>
<dbReference type="Gene3D" id="6.10.130.10">
    <property type="entry name" value="Ubiquitin-protein ligase E3A, N-terminal zinc-binding domain (AZUL)"/>
    <property type="match status" value="1"/>
</dbReference>
<dbReference type="Pfam" id="PF00632">
    <property type="entry name" value="HECT"/>
    <property type="match status" value="2"/>
</dbReference>
<dbReference type="InterPro" id="IPR044611">
    <property type="entry name" value="E3A/B/C-like"/>
</dbReference>
<dbReference type="Pfam" id="PF00300">
    <property type="entry name" value="His_Phos_1"/>
    <property type="match status" value="1"/>
</dbReference>
<evidence type="ECO:0000256" key="2">
    <source>
        <dbReference type="ARBA" id="ARBA00012485"/>
    </source>
</evidence>
<dbReference type="Gene3D" id="3.30.2410.10">
    <property type="entry name" value="Hect, E3 ligase catalytic domain"/>
    <property type="match status" value="1"/>
</dbReference>
<dbReference type="InterPro" id="IPR013078">
    <property type="entry name" value="His_Pase_superF_clade-1"/>
</dbReference>
<evidence type="ECO:0000256" key="4">
    <source>
        <dbReference type="ARBA" id="ARBA00022786"/>
    </source>
</evidence>
<dbReference type="InterPro" id="IPR042556">
    <property type="entry name" value="AZUL_sf"/>
</dbReference>
<feature type="compositionally biased region" description="Low complexity" evidence="7">
    <location>
        <begin position="260"/>
        <end position="272"/>
    </location>
</feature>
<sequence length="1567" mass="176627">MTRLQGAAHGNCAAERTAYHHARLPSGAPEVISRHTVNVSDPSRVLSWAKEERQRTFNHLVKRYKAQLLYGCQEPNCMTPTCLSFRRRNTKAPLRRFTDLSARTVACYLASQDDAESGLCHYPSAAVSTSLAPDVERKTRQSSSYINAESARSQSHQRSNSTLGNRPRVPSGSPPTTLDTAPAVLESSSKTRKDPKSFTQNLFDTLSLRMVEWLPLKRTTFYGAKPADETSSAPTSSLLENQSPSNKRPSHSTAPADTGSSGSKFISSSNQSTPSVNHTSSTLEVKVPGHPVKRLSLEPLESRKQSQRSSITDERSKGQRKRSKNASVNSTPTAAANTSQSLPSPPALRHRSQKHRRIADGTSKSNAHVSWGDQSTVRWPKPESNGDSPTEPTIDAFFPLDRQGLAPESRTEESDEAPPVQSLSHLSEEIVDSLEKIMIETEDDKQAWKSEISQLESMGYSEPWEWKYATHQQRLAFPFIAQSVFYVLGNPQQLLLSFRSSSDSRPTSSRLDIDSLDGTFRKLHRICPWETTLHSLWLSMEKLFNPPAELSLTRMQRRHSKSSSLTTPTSPRFEHLGPNDYITDSDAASITVVALLALSSTIPHTDRRTWEAIRHMRASGSVMPDSMMRTFSKLQTQTIIETSDRFEHDLALRLLNRLARVISTRLAFHEVFKTKASHITDFTSNDKCELIEQIILMLRQFHNPGSSGSSNKISLPGDRKTTTPMVVVEWLRSVLLKEWDGKPELSKASAAGGALQLLSFLYRDRTKLGLLPEDFHTPFFADRLDPIDMPTEWVDLLYNNRTMHLLSCSFIFPPSALVTYFRAINHATMSKSFENAVIASKHVTSMAFSGTISVDDNLGLLARLRTGLTMFFVISVRRDHALEDALNQLWRRERRELLRPLKVRMGMDDGEEGVDQGGVQQEFFRIAMLEAMNPAFGMFTIDSRSGTYYFQPCSFEPLYKFELLGLLVSLAIYNGVTLPVDFPIALYRRLLGLKVKTTDHIRVGWPELAKGLDELLTWEDGDVGDIFMRTYEFSFNAFGTVVTVDMERTDKNEPWPAPERYAQWEKTKQKLNDQRVATRRLSHQNGPDWSNSVSMLKEYSTDSRQHPRDTHVIGILKGAPSRLPRHQVSTEPQPEASTVTNANRRQFVKDYIFWLTDKSVRPQYEAFQRGFFTCLDRTALSIFNPEALKTVLEGIQEIDLAELQRHARYEGGWDGNHPIVKGFWRVVLRYPLEKRRRLLEFVTASDRVPVNGIGSILFVIQRNGVGDSDFGFASFIVSAMRSVENHVLQDPLLTPFGEEQCRALRANFPYHADVELIVASPLRRTIYTALHSFANIIQEKGLTVIALPEIQETSDVPCDTGSDLADLKKEIEEKGLPVDLSLVPEDWNDKTLERWSANAKSVTIRAREARQWLKARPEKHIAVVSHGGVLHYISEDWQDSTLYQVTKKQPSPNNYANGRPSPKWPGTGWANTEFRTFHFTDSADTDDLYGNKIDGDNASIRETADSRKRRGKTVAEPPSREMQKEFFLQAIAGWETQAAEALAADRTTGEKVRAMEIMQKQPIPTAE</sequence>
<dbReference type="GO" id="GO:0061630">
    <property type="term" value="F:ubiquitin protein ligase activity"/>
    <property type="evidence" value="ECO:0007669"/>
    <property type="project" value="UniProtKB-EC"/>
</dbReference>
<evidence type="ECO:0000259" key="8">
    <source>
        <dbReference type="PROSITE" id="PS50237"/>
    </source>
</evidence>
<comment type="catalytic activity">
    <reaction evidence="1">
        <text>S-ubiquitinyl-[E2 ubiquitin-conjugating enzyme]-L-cysteine + [acceptor protein]-L-lysine = [E2 ubiquitin-conjugating enzyme]-L-cysteine + N(6)-ubiquitinyl-[acceptor protein]-L-lysine.</text>
        <dbReference type="EC" id="2.3.2.26"/>
    </reaction>
</comment>
<evidence type="ECO:0000256" key="7">
    <source>
        <dbReference type="SAM" id="MobiDB-lite"/>
    </source>
</evidence>
<proteinExistence type="predicted"/>
<evidence type="ECO:0000313" key="10">
    <source>
        <dbReference type="Proteomes" id="UP000243015"/>
    </source>
</evidence>
<evidence type="ECO:0000256" key="1">
    <source>
        <dbReference type="ARBA" id="ARBA00000885"/>
    </source>
</evidence>
<dbReference type="SUPFAM" id="SSF56204">
    <property type="entry name" value="Hect, E3 ligase catalytic domain"/>
    <property type="match status" value="1"/>
</dbReference>
<dbReference type="Pfam" id="PF16558">
    <property type="entry name" value="AZUL"/>
    <property type="match status" value="1"/>
</dbReference>
<dbReference type="VEuPathDB" id="FungiDB:TERG_02833"/>
<feature type="compositionally biased region" description="Polar residues" evidence="7">
    <location>
        <begin position="325"/>
        <end position="342"/>
    </location>
</feature>
<dbReference type="PANTHER" id="PTHR45700">
    <property type="entry name" value="UBIQUITIN-PROTEIN LIGASE E3C"/>
    <property type="match status" value="1"/>
</dbReference>
<name>A0A178EQM2_TRIRU</name>
<dbReference type="Gene3D" id="3.90.1750.10">
    <property type="entry name" value="Hect, E3 ligase catalytic domains"/>
    <property type="match status" value="1"/>
</dbReference>
<dbReference type="Gene3D" id="3.40.50.1240">
    <property type="entry name" value="Phosphoglycerate mutase-like"/>
    <property type="match status" value="1"/>
</dbReference>
<dbReference type="SUPFAM" id="SSF53254">
    <property type="entry name" value="Phosphoglycerate mutase-like"/>
    <property type="match status" value="1"/>
</dbReference>